<sequence>MKNRLLIILFLISHYAYSQKATFVIGKNYEGVIFPKEHPIWGFPPESGRYTPSEEDITRAEKILQDSIGTDYIAENQRQYKKLTINKKTLRKYIRQYLGYLTSEGNVIIRVYLYRGIEMDDEKLSKDIIEIQDGGSNYWNIDINLSTKELSGMSVNGIS</sequence>
<name>A0A363NP53_9SPHI</name>
<dbReference type="OrthoDB" id="4301792at2"/>
<evidence type="ECO:0000313" key="1">
    <source>
        <dbReference type="EMBL" id="PUV22500.1"/>
    </source>
</evidence>
<reference evidence="1 2" key="1">
    <citation type="submission" date="2018-04" db="EMBL/GenBank/DDBJ databases">
        <title>Sphingobacterium sp. M46 Genome.</title>
        <authorList>
            <person name="Cheng J."/>
            <person name="Li Y."/>
        </authorList>
    </citation>
    <scope>NUCLEOTIDE SEQUENCE [LARGE SCALE GENOMIC DNA]</scope>
    <source>
        <strain evidence="1 2">M46</strain>
    </source>
</reference>
<comment type="caution">
    <text evidence="1">The sequence shown here is derived from an EMBL/GenBank/DDBJ whole genome shotgun (WGS) entry which is preliminary data.</text>
</comment>
<dbReference type="Proteomes" id="UP000250831">
    <property type="component" value="Unassembled WGS sequence"/>
</dbReference>
<protein>
    <submittedName>
        <fullName evidence="1">Uncharacterized protein</fullName>
    </submittedName>
</protein>
<dbReference type="AlphaFoldDB" id="A0A363NP53"/>
<gene>
    <name evidence="1" type="ORF">DCO56_20015</name>
</gene>
<dbReference type="RefSeq" id="WP_108635528.1">
    <property type="nucleotide sequence ID" value="NZ_QCXX01000006.1"/>
</dbReference>
<evidence type="ECO:0000313" key="2">
    <source>
        <dbReference type="Proteomes" id="UP000250831"/>
    </source>
</evidence>
<accession>A0A363NP53</accession>
<proteinExistence type="predicted"/>
<dbReference type="EMBL" id="QCXX01000006">
    <property type="protein sequence ID" value="PUV22500.1"/>
    <property type="molecule type" value="Genomic_DNA"/>
</dbReference>
<organism evidence="1 2">
    <name type="scientific">Sphingobacterium athyrii</name>
    <dbReference type="NCBI Taxonomy" id="2152717"/>
    <lineage>
        <taxon>Bacteria</taxon>
        <taxon>Pseudomonadati</taxon>
        <taxon>Bacteroidota</taxon>
        <taxon>Sphingobacteriia</taxon>
        <taxon>Sphingobacteriales</taxon>
        <taxon>Sphingobacteriaceae</taxon>
        <taxon>Sphingobacterium</taxon>
    </lineage>
</organism>
<keyword evidence="2" id="KW-1185">Reference proteome</keyword>